<sequence length="300" mass="34214">VFFLFGSATLVRGLNFTRLRLHGWIEGNINKLCDQLKKSSPIKVESGNSNTKKRRSDYDSPMRLLLPSKATKERLRSVPIIIKKRLLSLGLKTDKEQEFAYKDFDVRLCLNLLSGERKEPCTMSRTKALAEVIGRFWTVAAVEGVNKIVTANLTALKLLGVFGQLLQWKIVVCDTTYNNGCNSGFMDYAFEYVVNNVFARKRIILTLWKKELSKCKSGHQDARRNDEKNLLKALAHQSLSVAIDASARDFQRWWGERLHQDEHWETRGVCGINKMLPSPPNRSGDIILSYMHLIIILISS</sequence>
<evidence type="ECO:0000256" key="3">
    <source>
        <dbReference type="ARBA" id="ARBA00022801"/>
    </source>
</evidence>
<organism evidence="6 7">
    <name type="scientific">Brassica napus</name>
    <name type="common">Rape</name>
    <dbReference type="NCBI Taxonomy" id="3708"/>
    <lineage>
        <taxon>Eukaryota</taxon>
        <taxon>Viridiplantae</taxon>
        <taxon>Streptophyta</taxon>
        <taxon>Embryophyta</taxon>
        <taxon>Tracheophyta</taxon>
        <taxon>Spermatophyta</taxon>
        <taxon>Magnoliopsida</taxon>
        <taxon>eudicotyledons</taxon>
        <taxon>Gunneridae</taxon>
        <taxon>Pentapetalae</taxon>
        <taxon>rosids</taxon>
        <taxon>malvids</taxon>
        <taxon>Brassicales</taxon>
        <taxon>Brassicaceae</taxon>
        <taxon>Brassiceae</taxon>
        <taxon>Brassica</taxon>
    </lineage>
</organism>
<proteinExistence type="inferred from homology"/>
<protein>
    <recommendedName>
        <fullName evidence="5">Peptidase C1A papain C-terminal domain-containing protein</fullName>
    </recommendedName>
</protein>
<dbReference type="PANTHER" id="PTHR12411">
    <property type="entry name" value="CYSTEINE PROTEASE FAMILY C1-RELATED"/>
    <property type="match status" value="1"/>
</dbReference>
<keyword evidence="7" id="KW-1185">Reference proteome</keyword>
<evidence type="ECO:0000313" key="7">
    <source>
        <dbReference type="Proteomes" id="UP000824890"/>
    </source>
</evidence>
<feature type="domain" description="Peptidase C1A papain C-terminal" evidence="5">
    <location>
        <begin position="119"/>
        <end position="281"/>
    </location>
</feature>
<dbReference type="InterPro" id="IPR000668">
    <property type="entry name" value="Peptidase_C1A_C"/>
</dbReference>
<dbReference type="Pfam" id="PF00112">
    <property type="entry name" value="Peptidase_C1"/>
    <property type="match status" value="1"/>
</dbReference>
<dbReference type="InterPro" id="IPR038765">
    <property type="entry name" value="Papain-like_cys_pep_sf"/>
</dbReference>
<accession>A0ABQ8BR16</accession>
<dbReference type="Proteomes" id="UP000824890">
    <property type="component" value="Unassembled WGS sequence"/>
</dbReference>
<feature type="non-terminal residue" evidence="6">
    <location>
        <position position="1"/>
    </location>
</feature>
<name>A0ABQ8BR16_BRANA</name>
<dbReference type="Gene3D" id="3.90.70.10">
    <property type="entry name" value="Cysteine proteinases"/>
    <property type="match status" value="1"/>
</dbReference>
<dbReference type="EMBL" id="JAGKQM010000010">
    <property type="protein sequence ID" value="KAH0906621.1"/>
    <property type="molecule type" value="Genomic_DNA"/>
</dbReference>
<evidence type="ECO:0000256" key="4">
    <source>
        <dbReference type="ARBA" id="ARBA00022807"/>
    </source>
</evidence>
<dbReference type="SUPFAM" id="SSF54001">
    <property type="entry name" value="Cysteine proteinases"/>
    <property type="match status" value="1"/>
</dbReference>
<keyword evidence="3" id="KW-0378">Hydrolase</keyword>
<keyword evidence="2" id="KW-0645">Protease</keyword>
<comment type="caution">
    <text evidence="6">The sequence shown here is derived from an EMBL/GenBank/DDBJ whole genome shotgun (WGS) entry which is preliminary data.</text>
</comment>
<evidence type="ECO:0000313" key="6">
    <source>
        <dbReference type="EMBL" id="KAH0906621.1"/>
    </source>
</evidence>
<comment type="similarity">
    <text evidence="1">Belongs to the peptidase C1 family.</text>
</comment>
<keyword evidence="4" id="KW-0788">Thiol protease</keyword>
<evidence type="ECO:0000256" key="2">
    <source>
        <dbReference type="ARBA" id="ARBA00022670"/>
    </source>
</evidence>
<dbReference type="SMART" id="SM00645">
    <property type="entry name" value="Pept_C1"/>
    <property type="match status" value="1"/>
</dbReference>
<gene>
    <name evidence="6" type="ORF">HID58_038448</name>
</gene>
<evidence type="ECO:0000256" key="1">
    <source>
        <dbReference type="ARBA" id="ARBA00008455"/>
    </source>
</evidence>
<evidence type="ECO:0000259" key="5">
    <source>
        <dbReference type="SMART" id="SM00645"/>
    </source>
</evidence>
<reference evidence="6 7" key="1">
    <citation type="submission" date="2021-05" db="EMBL/GenBank/DDBJ databases">
        <title>Genome Assembly of Synthetic Allotetraploid Brassica napus Reveals Homoeologous Exchanges between Subgenomes.</title>
        <authorList>
            <person name="Davis J.T."/>
        </authorList>
    </citation>
    <scope>NUCLEOTIDE SEQUENCE [LARGE SCALE GENOMIC DNA]</scope>
    <source>
        <strain evidence="7">cv. Da-Ae</strain>
        <tissue evidence="6">Seedling</tissue>
    </source>
</reference>
<dbReference type="InterPro" id="IPR013128">
    <property type="entry name" value="Peptidase_C1A"/>
</dbReference>